<dbReference type="InterPro" id="IPR036397">
    <property type="entry name" value="RNaseH_sf"/>
</dbReference>
<dbReference type="InterPro" id="IPR012337">
    <property type="entry name" value="RNaseH-like_sf"/>
</dbReference>
<dbReference type="PROSITE" id="PS50994">
    <property type="entry name" value="INTEGRASE"/>
    <property type="match status" value="1"/>
</dbReference>
<dbReference type="Proteomes" id="UP000000442">
    <property type="component" value="Chromosome"/>
</dbReference>
<dbReference type="KEGG" id="dat:HRM2_44350"/>
<reference evidence="3 5" key="2">
    <citation type="journal article" date="2009" name="Environ. Microbiol.">
        <title>Genome sequence of Desulfobacterium autotrophicum HRM2, a marine sulfate reducer oxidizing organic carbon completely to carbon dioxide.</title>
        <authorList>
            <person name="Strittmatter A.W."/>
            <person name="Liesegang H."/>
            <person name="Rabus R."/>
            <person name="Decker I."/>
            <person name="Amann J."/>
            <person name="Andres S."/>
            <person name="Henne A."/>
            <person name="Fricke W.F."/>
            <person name="Martinez-Arias R."/>
            <person name="Bartels D."/>
            <person name="Goesmann A."/>
            <person name="Krause L."/>
            <person name="Puehler A."/>
            <person name="Klenk H.P."/>
            <person name="Richter M."/>
            <person name="Schuler M."/>
            <person name="Gloeckner F.O."/>
            <person name="Meyerdierks A."/>
            <person name="Gottschalk G."/>
            <person name="Amann R."/>
        </authorList>
    </citation>
    <scope>NUCLEOTIDE SEQUENCE [LARGE SCALE GENOMIC DNA]</scope>
    <source>
        <strain evidence="5">ATCC 43914 / DSM 3382 / HRM2</strain>
        <strain evidence="3">HRM2</strain>
    </source>
</reference>
<keyword evidence="5" id="KW-1185">Reference proteome</keyword>
<dbReference type="HOGENOM" id="CLU_020626_1_1_7"/>
<dbReference type="AlphaFoldDB" id="C0QEZ0"/>
<dbReference type="SUPFAM" id="SSF53098">
    <property type="entry name" value="Ribonuclease H-like"/>
    <property type="match status" value="1"/>
</dbReference>
<accession>C0QEZ0</accession>
<dbReference type="KEGG" id="dat:HRM2_48300"/>
<proteinExistence type="inferred from homology"/>
<dbReference type="OrthoDB" id="9798623at2"/>
<dbReference type="RefSeq" id="WP_015906214.1">
    <property type="nucleotide sequence ID" value="NC_012108.1"/>
</dbReference>
<name>C0QEZ0_DESAH</name>
<evidence type="ECO:0000313" key="4">
    <source>
        <dbReference type="EMBL" id="ACN17878.1"/>
    </source>
</evidence>
<evidence type="ECO:0000313" key="3">
    <source>
        <dbReference type="EMBL" id="ACN17491.1"/>
    </source>
</evidence>
<reference evidence="3" key="1">
    <citation type="submission" date="2008-05" db="EMBL/GenBank/DDBJ databases">
        <authorList>
            <person name="Strittmatter A."/>
            <person name="Liesegang H."/>
            <person name="Rabus R."/>
            <person name="Decker I."/>
            <person name="Amann J."/>
            <person name="Andres S."/>
            <person name="Henne A."/>
            <person name="Martinez-Arias R."/>
            <person name="Bartels D."/>
            <person name="Goesmann A."/>
            <person name="Krause L."/>
            <person name="Puehler A."/>
            <person name="Klenk H.-K."/>
            <person name="Richter M."/>
            <person name="Schueler M."/>
            <person name="Gloeckner F.O."/>
            <person name="Meyerdierks A."/>
            <person name="Widdel F."/>
            <person name="Gottschalk G."/>
            <person name="Amann R."/>
        </authorList>
    </citation>
    <scope>NUCLEOTIDE SEQUENCE</scope>
    <source>
        <strain>HRM2</strain>
    </source>
</reference>
<organism evidence="3 5">
    <name type="scientific">Desulforapulum autotrophicum (strain ATCC 43914 / DSM 3382 / VKM B-1955 / HRM2)</name>
    <name type="common">Desulfobacterium autotrophicum</name>
    <dbReference type="NCBI Taxonomy" id="177437"/>
    <lineage>
        <taxon>Bacteria</taxon>
        <taxon>Pseudomonadati</taxon>
        <taxon>Thermodesulfobacteriota</taxon>
        <taxon>Desulfobacteria</taxon>
        <taxon>Desulfobacterales</taxon>
        <taxon>Desulfobacteraceae</taxon>
        <taxon>Desulforapulum</taxon>
    </lineage>
</organism>
<dbReference type="NCBIfam" id="NF033546">
    <property type="entry name" value="transpos_IS21"/>
    <property type="match status" value="1"/>
</dbReference>
<sequence length="490" mass="56405">MIDYETYVQIRNYYTRDHLRYSQVAVKLGLDQRTVAFWANEKKYHPRKTAFKTSKLDPFKDQIIRLLETHPYSAKQIFQRIREDGFEGGITIVEDYVRKIRPPKVKPFLKLVFAPGECAQVDWGSYGSVRVGSTFRRLSFFVMVLCYCRLMYLEFTLSQTMEHFLGCHQNAFRFFGLVPEKIMVDNLKSAVLKRPLGTSPVFNPGYLDFASHYGFKIVACNVGKGNEKGRVENAVGYVKKNLLSGLDIPDFSVLEPLAKQWLDTVANVRIHKETGKRPIDMFADEKPYLRGLPVSPYDIGQTSQVRASVQYRVSLDDNRYTVPAQLAGVRLTLRKYPDHLGIYHDSTLVARHARSYDRKKDIQNPDHSKVLLEQRKKAADQAIYMRFLSLSDKASEYYQQLGQRRLTPFHHIRKIVALSEIYSKEQVALAIEDAIKFDAFSSEYITNILEQRSRLTHEPGALHVTRSSDLLNLTIDPPDLSVYKTGGDHE</sequence>
<gene>
    <name evidence="3" type="primary">istA3</name>
    <name evidence="4" type="synonym">istA5</name>
    <name evidence="3" type="ordered locus">HRM2_44350</name>
    <name evidence="4" type="ordered locus">HRM2_48300</name>
</gene>
<dbReference type="InterPro" id="IPR054353">
    <property type="entry name" value="IstA-like_C"/>
</dbReference>
<dbReference type="EMBL" id="CP001087">
    <property type="protein sequence ID" value="ACN17491.1"/>
    <property type="molecule type" value="Genomic_DNA"/>
</dbReference>
<feature type="domain" description="Integrase catalytic" evidence="2">
    <location>
        <begin position="111"/>
        <end position="286"/>
    </location>
</feature>
<dbReference type="GO" id="GO:0003676">
    <property type="term" value="F:nucleic acid binding"/>
    <property type="evidence" value="ECO:0007669"/>
    <property type="project" value="InterPro"/>
</dbReference>
<dbReference type="GO" id="GO:0015074">
    <property type="term" value="P:DNA integration"/>
    <property type="evidence" value="ECO:0007669"/>
    <property type="project" value="InterPro"/>
</dbReference>
<dbReference type="eggNOG" id="COG4584">
    <property type="taxonomic scope" value="Bacteria"/>
</dbReference>
<dbReference type="STRING" id="177437.HRM2_44350"/>
<protein>
    <submittedName>
        <fullName evidence="3">IstA3</fullName>
    </submittedName>
    <submittedName>
        <fullName evidence="4">IstA5</fullName>
    </submittedName>
</protein>
<dbReference type="EMBL" id="CP001087">
    <property type="protein sequence ID" value="ACN17878.1"/>
    <property type="molecule type" value="Genomic_DNA"/>
</dbReference>
<dbReference type="InterPro" id="IPR001584">
    <property type="entry name" value="Integrase_cat-core"/>
</dbReference>
<evidence type="ECO:0000256" key="1">
    <source>
        <dbReference type="ARBA" id="ARBA00009277"/>
    </source>
</evidence>
<evidence type="ECO:0000313" key="5">
    <source>
        <dbReference type="Proteomes" id="UP000000442"/>
    </source>
</evidence>
<comment type="similarity">
    <text evidence="1">Belongs to the transposase IS21/IS408/IS1162 family.</text>
</comment>
<dbReference type="Gene3D" id="3.30.420.10">
    <property type="entry name" value="Ribonuclease H-like superfamily/Ribonuclease H"/>
    <property type="match status" value="1"/>
</dbReference>
<dbReference type="PANTHER" id="PTHR35004">
    <property type="entry name" value="TRANSPOSASE RV3428C-RELATED"/>
    <property type="match status" value="1"/>
</dbReference>
<evidence type="ECO:0000259" key="2">
    <source>
        <dbReference type="PROSITE" id="PS50994"/>
    </source>
</evidence>
<dbReference type="Pfam" id="PF22483">
    <property type="entry name" value="Mu-transpos_C_2"/>
    <property type="match status" value="1"/>
</dbReference>